<dbReference type="Gene3D" id="3.60.60.10">
    <property type="entry name" value="Penicillin V Acylase, Chain A"/>
    <property type="match status" value="1"/>
</dbReference>
<proteinExistence type="predicted"/>
<dbReference type="GO" id="GO:0016746">
    <property type="term" value="F:acyltransferase activity"/>
    <property type="evidence" value="ECO:0007669"/>
    <property type="project" value="UniProtKB-KW"/>
</dbReference>
<dbReference type="PANTHER" id="PTHR34180:SF1">
    <property type="entry name" value="BETA-ALANYL-DOPAMINE_CARCININE HYDROLASE"/>
    <property type="match status" value="1"/>
</dbReference>
<gene>
    <name evidence="2" type="ORF">B0X71_05030</name>
</gene>
<evidence type="ECO:0000313" key="2">
    <source>
        <dbReference type="EMBL" id="AQQ52519.1"/>
    </source>
</evidence>
<dbReference type="InterPro" id="IPR047801">
    <property type="entry name" value="Peptidase_C45"/>
</dbReference>
<evidence type="ECO:0000259" key="1">
    <source>
        <dbReference type="Pfam" id="PF03417"/>
    </source>
</evidence>
<reference evidence="2 3" key="1">
    <citation type="submission" date="2017-02" db="EMBL/GenBank/DDBJ databases">
        <title>The complete genomic sequence of a novel cold adapted crude oil-degrading bacterium Planococcus qaidamina Y42.</title>
        <authorList>
            <person name="Yang R."/>
        </authorList>
    </citation>
    <scope>NUCLEOTIDE SEQUENCE [LARGE SCALE GENOMIC DNA]</scope>
    <source>
        <strain evidence="2 3">Y42</strain>
    </source>
</reference>
<organism evidence="2 3">
    <name type="scientific">Planococcus lenghuensis</name>
    <dbReference type="NCBI Taxonomy" id="2213202"/>
    <lineage>
        <taxon>Bacteria</taxon>
        <taxon>Bacillati</taxon>
        <taxon>Bacillota</taxon>
        <taxon>Bacilli</taxon>
        <taxon>Bacillales</taxon>
        <taxon>Caryophanaceae</taxon>
        <taxon>Planococcus</taxon>
    </lineage>
</organism>
<sequence>MKEIHSDILQFRGSHYEFGLRQGELLRGTITLENRRGQWKAKRPRFAINEQEAYGMFSKFAPGIWDELLGLRDSLELPLEEILLNFGGYRTELVPSGCSIFTGTDFMIRNYDFHPQTYEGRFVLFQPSDGGYASIGPSSRITGRTDGLNEKGLAVGHNFIHRKNPGDGFVCYVISRILLETCATAEEAVAVLKEIPHRGSFSYVVTDATGESFIVEGSPRSVDVRQESVCTNHYEIQLQENRNYLKDSHARMEAIRNGETGEAEKAYRLFNDTDKGVFSKLYKSWAGTIHTSVYFPAAREAWFALGGDREPEVFDFDSWLQGEDVDVQRLTGKVDTDIGFANIDGRARSRQTNR</sequence>
<keyword evidence="2" id="KW-0012">Acyltransferase</keyword>
<dbReference type="NCBIfam" id="NF040521">
    <property type="entry name" value="C45_proenzyme"/>
    <property type="match status" value="1"/>
</dbReference>
<dbReference type="AlphaFoldDB" id="A0A1Q2KWF7"/>
<name>A0A1Q2KWF7_9BACL</name>
<protein>
    <submittedName>
        <fullName evidence="2">Acyl-CoA--6-aminopenicillanic acid acyltransferase</fullName>
    </submittedName>
</protein>
<evidence type="ECO:0000313" key="3">
    <source>
        <dbReference type="Proteomes" id="UP000188184"/>
    </source>
</evidence>
<keyword evidence="3" id="KW-1185">Reference proteome</keyword>
<accession>A0A1Q2KWF7</accession>
<dbReference type="InterPro" id="IPR029055">
    <property type="entry name" value="Ntn_hydrolases_N"/>
</dbReference>
<dbReference type="Proteomes" id="UP000188184">
    <property type="component" value="Chromosome"/>
</dbReference>
<dbReference type="Pfam" id="PF03417">
    <property type="entry name" value="AAT"/>
    <property type="match status" value="1"/>
</dbReference>
<dbReference type="SUPFAM" id="SSF56235">
    <property type="entry name" value="N-terminal nucleophile aminohydrolases (Ntn hydrolases)"/>
    <property type="match status" value="1"/>
</dbReference>
<dbReference type="InterPro" id="IPR047794">
    <property type="entry name" value="C45_proenzyme-like"/>
</dbReference>
<dbReference type="RefSeq" id="WP_077588403.1">
    <property type="nucleotide sequence ID" value="NZ_CP019640.1"/>
</dbReference>
<dbReference type="KEGG" id="pmar:B0X71_05030"/>
<dbReference type="OrthoDB" id="8617387at2"/>
<feature type="domain" description="Peptidase C45 hydrolase" evidence="1">
    <location>
        <begin position="104"/>
        <end position="309"/>
    </location>
</feature>
<keyword evidence="2" id="KW-0808">Transferase</keyword>
<dbReference type="PANTHER" id="PTHR34180">
    <property type="entry name" value="PEPTIDASE C45"/>
    <property type="match status" value="1"/>
</dbReference>
<dbReference type="CDD" id="cd01935">
    <property type="entry name" value="Ntn_CGH_like"/>
    <property type="match status" value="1"/>
</dbReference>
<dbReference type="InterPro" id="IPR005079">
    <property type="entry name" value="Peptidase_C45_hydrolase"/>
</dbReference>
<dbReference type="EMBL" id="CP019640">
    <property type="protein sequence ID" value="AQQ52519.1"/>
    <property type="molecule type" value="Genomic_DNA"/>
</dbReference>